<dbReference type="Pfam" id="PF05239">
    <property type="entry name" value="PRC"/>
    <property type="match status" value="1"/>
</dbReference>
<dbReference type="Proteomes" id="UP001597092">
    <property type="component" value="Unassembled WGS sequence"/>
</dbReference>
<protein>
    <submittedName>
        <fullName evidence="2">PRC-barrel domain-containing protein</fullName>
    </submittedName>
</protein>
<proteinExistence type="predicted"/>
<dbReference type="PANTHER" id="PTHR38137">
    <property type="entry name" value="PRC-BARREL DOMAIN PROTEIN"/>
    <property type="match status" value="1"/>
</dbReference>
<evidence type="ECO:0000259" key="1">
    <source>
        <dbReference type="Pfam" id="PF05239"/>
    </source>
</evidence>
<name>A0ABD6DQU1_9EURY</name>
<comment type="caution">
    <text evidence="2">The sequence shown here is derived from an EMBL/GenBank/DDBJ whole genome shotgun (WGS) entry which is preliminary data.</text>
</comment>
<dbReference type="EMBL" id="JBHUDP010000001">
    <property type="protein sequence ID" value="MFD1684514.1"/>
    <property type="molecule type" value="Genomic_DNA"/>
</dbReference>
<evidence type="ECO:0000313" key="2">
    <source>
        <dbReference type="EMBL" id="MFD1684514.1"/>
    </source>
</evidence>
<accession>A0ABD6DQU1</accession>
<keyword evidence="3" id="KW-1185">Reference proteome</keyword>
<feature type="domain" description="PRC-barrel" evidence="1">
    <location>
        <begin position="8"/>
        <end position="82"/>
    </location>
</feature>
<dbReference type="RefSeq" id="WP_256308003.1">
    <property type="nucleotide sequence ID" value="NZ_JANHAW010000002.1"/>
</dbReference>
<reference evidence="2 3" key="1">
    <citation type="journal article" date="2019" name="Int. J. Syst. Evol. Microbiol.">
        <title>The Global Catalogue of Microorganisms (GCM) 10K type strain sequencing project: providing services to taxonomists for standard genome sequencing and annotation.</title>
        <authorList>
            <consortium name="The Broad Institute Genomics Platform"/>
            <consortium name="The Broad Institute Genome Sequencing Center for Infectious Disease"/>
            <person name="Wu L."/>
            <person name="Ma J."/>
        </authorList>
    </citation>
    <scope>NUCLEOTIDE SEQUENCE [LARGE SCALE GENOMIC DNA]</scope>
    <source>
        <strain evidence="2 3">CGMCC 1.10387</strain>
    </source>
</reference>
<dbReference type="InterPro" id="IPR027275">
    <property type="entry name" value="PRC-brl_dom"/>
</dbReference>
<sequence length="105" mass="11612">MDETPQKITTLVGREVYSNEGVFVGEVADVRLDLTERQAVTGLALTQLNDELFSDIVGRKKGVILPYRWVRAVGDVILVNDVTLHDVIEQMTQPNGEDKEDSAVA</sequence>
<dbReference type="SUPFAM" id="SSF50346">
    <property type="entry name" value="PRC-barrel domain"/>
    <property type="match status" value="1"/>
</dbReference>
<dbReference type="InterPro" id="IPR011033">
    <property type="entry name" value="PRC_barrel-like_sf"/>
</dbReference>
<organism evidence="2 3">
    <name type="scientific">Halobellus litoreus</name>
    <dbReference type="NCBI Taxonomy" id="755310"/>
    <lineage>
        <taxon>Archaea</taxon>
        <taxon>Methanobacteriati</taxon>
        <taxon>Methanobacteriota</taxon>
        <taxon>Stenosarchaea group</taxon>
        <taxon>Halobacteria</taxon>
        <taxon>Halobacteriales</taxon>
        <taxon>Haloferacaceae</taxon>
        <taxon>Halobellus</taxon>
    </lineage>
</organism>
<evidence type="ECO:0000313" key="3">
    <source>
        <dbReference type="Proteomes" id="UP001597092"/>
    </source>
</evidence>
<gene>
    <name evidence="2" type="ORF">ACFSAS_02695</name>
</gene>
<dbReference type="Gene3D" id="2.30.30.240">
    <property type="entry name" value="PRC-barrel domain"/>
    <property type="match status" value="1"/>
</dbReference>
<dbReference type="PANTHER" id="PTHR38137:SF1">
    <property type="entry name" value="PRC-BARREL DOMAIN-CONTAINING PROTEIN"/>
    <property type="match status" value="1"/>
</dbReference>
<dbReference type="AlphaFoldDB" id="A0ABD6DQU1"/>